<dbReference type="Gene3D" id="2.10.260.10">
    <property type="match status" value="1"/>
</dbReference>
<proteinExistence type="predicted"/>
<keyword evidence="2" id="KW-1185">Reference proteome</keyword>
<dbReference type="InterPro" id="IPR031848">
    <property type="entry name" value="PrlF_antitoxin"/>
</dbReference>
<dbReference type="NCBIfam" id="NF007429">
    <property type="entry name" value="PRK09974.1"/>
    <property type="match status" value="1"/>
</dbReference>
<dbReference type="SUPFAM" id="SSF89447">
    <property type="entry name" value="AbrB/MazE/MraZ-like"/>
    <property type="match status" value="1"/>
</dbReference>
<accession>A0ABN0XQC8</accession>
<dbReference type="EMBL" id="BAAAEI010000023">
    <property type="protein sequence ID" value="GAA0370006.1"/>
    <property type="molecule type" value="Genomic_DNA"/>
</dbReference>
<reference evidence="1 2" key="1">
    <citation type="journal article" date="2019" name="Int. J. Syst. Evol. Microbiol.">
        <title>The Global Catalogue of Microorganisms (GCM) 10K type strain sequencing project: providing services to taxonomists for standard genome sequencing and annotation.</title>
        <authorList>
            <consortium name="The Broad Institute Genomics Platform"/>
            <consortium name="The Broad Institute Genome Sequencing Center for Infectious Disease"/>
            <person name="Wu L."/>
            <person name="Ma J."/>
        </authorList>
    </citation>
    <scope>NUCLEOTIDE SEQUENCE [LARGE SCALE GENOMIC DNA]</scope>
    <source>
        <strain evidence="1 2">JCM 13378</strain>
    </source>
</reference>
<gene>
    <name evidence="1" type="ORF">GCM10009092_37880</name>
</gene>
<organism evidence="1 2">
    <name type="scientific">Bowmanella denitrificans</name>
    <dbReference type="NCBI Taxonomy" id="366582"/>
    <lineage>
        <taxon>Bacteria</taxon>
        <taxon>Pseudomonadati</taxon>
        <taxon>Pseudomonadota</taxon>
        <taxon>Gammaproteobacteria</taxon>
        <taxon>Alteromonadales</taxon>
        <taxon>Alteromonadaceae</taxon>
        <taxon>Bowmanella</taxon>
    </lineage>
</organism>
<dbReference type="Proteomes" id="UP001501757">
    <property type="component" value="Unassembled WGS sequence"/>
</dbReference>
<sequence length="114" mass="12734">METIVHAHRALEAESTLTDRFQTTVPSAVRQALQLGKKDKIKYVIQSDGSVLMKRFEADEADPVLDQFLSFLAVDMQKHPEKLQPLTTSMRHSVASLVADVDIDLDAPLSDKDE</sequence>
<dbReference type="Pfam" id="PF15937">
    <property type="entry name" value="PrlF_antitoxin"/>
    <property type="match status" value="1"/>
</dbReference>
<comment type="caution">
    <text evidence="1">The sequence shown here is derived from an EMBL/GenBank/DDBJ whole genome shotgun (WGS) entry which is preliminary data.</text>
</comment>
<name>A0ABN0XQC8_9ALTE</name>
<evidence type="ECO:0000313" key="1">
    <source>
        <dbReference type="EMBL" id="GAA0370006.1"/>
    </source>
</evidence>
<protein>
    <submittedName>
        <fullName evidence="1">Type II toxin-antitoxin system PrlF family antitoxin</fullName>
    </submittedName>
</protein>
<dbReference type="InterPro" id="IPR037914">
    <property type="entry name" value="SpoVT-AbrB_sf"/>
</dbReference>
<dbReference type="RefSeq" id="WP_343847059.1">
    <property type="nucleotide sequence ID" value="NZ_BAAAEI010000023.1"/>
</dbReference>
<evidence type="ECO:0000313" key="2">
    <source>
        <dbReference type="Proteomes" id="UP001501757"/>
    </source>
</evidence>